<protein>
    <submittedName>
        <fullName evidence="2">SnoaL-like domain-containing protein</fullName>
    </submittedName>
</protein>
<evidence type="ECO:0000313" key="3">
    <source>
        <dbReference type="Proteomes" id="UP000317484"/>
    </source>
</evidence>
<sequence length="117" mass="12348">MTGAGDLLARMLQDVFNEPDPQRRAAAIDEVFTDDVVFVDAERAVTGREELAATVTGLLAQGPGLVFTPAGPLRGVGDLGMRPWRLGPPGGEPVLGGLDVVQVVDGRIARLWTVLDT</sequence>
<organism evidence="2 3">
    <name type="scientific">Geodermatophilus aquaeductus</name>
    <dbReference type="NCBI Taxonomy" id="1564161"/>
    <lineage>
        <taxon>Bacteria</taxon>
        <taxon>Bacillati</taxon>
        <taxon>Actinomycetota</taxon>
        <taxon>Actinomycetes</taxon>
        <taxon>Geodermatophilales</taxon>
        <taxon>Geodermatophilaceae</taxon>
        <taxon>Geodermatophilus</taxon>
    </lineage>
</organism>
<evidence type="ECO:0000313" key="2">
    <source>
        <dbReference type="EMBL" id="SMO42650.1"/>
    </source>
</evidence>
<accession>A0A521B7I4</accession>
<dbReference type="EMBL" id="FXTJ01000001">
    <property type="protein sequence ID" value="SMO42650.1"/>
    <property type="molecule type" value="Genomic_DNA"/>
</dbReference>
<gene>
    <name evidence="2" type="ORF">SAMN06273567_101602</name>
</gene>
<dbReference type="RefSeq" id="WP_142456838.1">
    <property type="nucleotide sequence ID" value="NZ_FXTJ01000001.1"/>
</dbReference>
<dbReference type="Proteomes" id="UP000317484">
    <property type="component" value="Unassembled WGS sequence"/>
</dbReference>
<reference evidence="2 3" key="1">
    <citation type="submission" date="2017-05" db="EMBL/GenBank/DDBJ databases">
        <authorList>
            <person name="Varghese N."/>
            <person name="Submissions S."/>
        </authorList>
    </citation>
    <scope>NUCLEOTIDE SEQUENCE [LARGE SCALE GENOMIC DNA]</scope>
    <source>
        <strain evidence="2 3">DSM 46834</strain>
    </source>
</reference>
<dbReference type="InterPro" id="IPR037401">
    <property type="entry name" value="SnoaL-like"/>
</dbReference>
<evidence type="ECO:0000259" key="1">
    <source>
        <dbReference type="Pfam" id="PF12680"/>
    </source>
</evidence>
<proteinExistence type="predicted"/>
<dbReference type="AlphaFoldDB" id="A0A521B7I4"/>
<keyword evidence="3" id="KW-1185">Reference proteome</keyword>
<dbReference type="SUPFAM" id="SSF54427">
    <property type="entry name" value="NTF2-like"/>
    <property type="match status" value="1"/>
</dbReference>
<dbReference type="Pfam" id="PF12680">
    <property type="entry name" value="SnoaL_2"/>
    <property type="match status" value="1"/>
</dbReference>
<dbReference type="InterPro" id="IPR032710">
    <property type="entry name" value="NTF2-like_dom_sf"/>
</dbReference>
<feature type="domain" description="SnoaL-like" evidence="1">
    <location>
        <begin position="14"/>
        <end position="110"/>
    </location>
</feature>
<name>A0A521B7I4_9ACTN</name>
<dbReference type="Gene3D" id="3.10.450.50">
    <property type="match status" value="1"/>
</dbReference>